<name>A0A7X5U840_9GAMM</name>
<proteinExistence type="predicted"/>
<comment type="caution">
    <text evidence="2">The sequence shown here is derived from an EMBL/GenBank/DDBJ whole genome shotgun (WGS) entry which is preliminary data.</text>
</comment>
<dbReference type="Pfam" id="PF13391">
    <property type="entry name" value="HNH_2"/>
    <property type="match status" value="1"/>
</dbReference>
<dbReference type="EMBL" id="JAARLZ010000002">
    <property type="protein sequence ID" value="NII05636.1"/>
    <property type="molecule type" value="Genomic_DNA"/>
</dbReference>
<accession>A0A7X5U840</accession>
<protein>
    <submittedName>
        <fullName evidence="2">HNH endonuclease</fullName>
    </submittedName>
</protein>
<keyword evidence="3" id="KW-1185">Reference proteome</keyword>
<reference evidence="2 3" key="1">
    <citation type="submission" date="2020-03" db="EMBL/GenBank/DDBJ databases">
        <authorList>
            <person name="Lai Q."/>
        </authorList>
    </citation>
    <scope>NUCLEOTIDE SEQUENCE [LARGE SCALE GENOMIC DNA]</scope>
    <source>
        <strain evidence="2 3">CCUG 25036</strain>
    </source>
</reference>
<gene>
    <name evidence="2" type="ORF">HBF25_04420</name>
</gene>
<evidence type="ECO:0000259" key="1">
    <source>
        <dbReference type="Pfam" id="PF13391"/>
    </source>
</evidence>
<dbReference type="InterPro" id="IPR003615">
    <property type="entry name" value="HNH_nuc"/>
</dbReference>
<evidence type="ECO:0000313" key="3">
    <source>
        <dbReference type="Proteomes" id="UP000490980"/>
    </source>
</evidence>
<dbReference type="AlphaFoldDB" id="A0A7X5U840"/>
<organism evidence="2 3">
    <name type="scientific">Luteibacter anthropi</name>
    <dbReference type="NCBI Taxonomy" id="564369"/>
    <lineage>
        <taxon>Bacteria</taxon>
        <taxon>Pseudomonadati</taxon>
        <taxon>Pseudomonadota</taxon>
        <taxon>Gammaproteobacteria</taxon>
        <taxon>Lysobacterales</taxon>
        <taxon>Rhodanobacteraceae</taxon>
        <taxon>Luteibacter</taxon>
    </lineage>
</organism>
<keyword evidence="2" id="KW-0255">Endonuclease</keyword>
<feature type="domain" description="HNH nuclease" evidence="1">
    <location>
        <begin position="204"/>
        <end position="250"/>
    </location>
</feature>
<dbReference type="Proteomes" id="UP000490980">
    <property type="component" value="Unassembled WGS sequence"/>
</dbReference>
<keyword evidence="2" id="KW-0540">Nuclease</keyword>
<keyword evidence="2" id="KW-0378">Hydrolase</keyword>
<sequence>MEECLGHEETFYYQSLSHLKTGFYAWGAVSGPKNDKTWGSMNMGDLVLTVYDNGYHFFSSVVAKIRNQALAGSVWGYTDGGDTWEYMYLLSEPQQINVDVLSTPVVNYLNKGYRGFSRISDEKVQSILSDFGTLEHFFTSIIGCEIPATHIDRELAELERHDFGAAFDPLNMVDGRQKVLREIVRRQGQPTFRRQLLDAYERRCAVTGCDVELVLEAAHIAPYFGAESNSVSNGLLLRADIHTLFDLGKLKIAPSGCVEIHDEIQGSIYAQYRNVYIRLPSNPLLHPSQAALQLKFSMGL</sequence>
<evidence type="ECO:0000313" key="2">
    <source>
        <dbReference type="EMBL" id="NII05636.1"/>
    </source>
</evidence>
<dbReference type="GO" id="GO:0004519">
    <property type="term" value="F:endonuclease activity"/>
    <property type="evidence" value="ECO:0007669"/>
    <property type="project" value="UniProtKB-KW"/>
</dbReference>